<comment type="caution">
    <text evidence="4">The sequence shown here is derived from an EMBL/GenBank/DDBJ whole genome shotgun (WGS) entry which is preliminary data.</text>
</comment>
<dbReference type="RefSeq" id="XP_056482944.1">
    <property type="nucleotide sequence ID" value="XM_056636914.1"/>
</dbReference>
<organism evidence="4 5">
    <name type="scientific">Penicillium cosmopolitanum</name>
    <dbReference type="NCBI Taxonomy" id="1131564"/>
    <lineage>
        <taxon>Eukaryota</taxon>
        <taxon>Fungi</taxon>
        <taxon>Dikarya</taxon>
        <taxon>Ascomycota</taxon>
        <taxon>Pezizomycotina</taxon>
        <taxon>Eurotiomycetes</taxon>
        <taxon>Eurotiomycetidae</taxon>
        <taxon>Eurotiales</taxon>
        <taxon>Aspergillaceae</taxon>
        <taxon>Penicillium</taxon>
    </lineage>
</organism>
<dbReference type="PRINTS" id="PR00081">
    <property type="entry name" value="GDHRDH"/>
</dbReference>
<dbReference type="PRINTS" id="PR00080">
    <property type="entry name" value="SDRFAMILY"/>
</dbReference>
<proteinExistence type="inferred from homology"/>
<protein>
    <submittedName>
        <fullName evidence="4">Uncharacterized protein</fullName>
    </submittedName>
</protein>
<dbReference type="InterPro" id="IPR020904">
    <property type="entry name" value="Sc_DH/Rdtase_CS"/>
</dbReference>
<evidence type="ECO:0000256" key="1">
    <source>
        <dbReference type="ARBA" id="ARBA00006484"/>
    </source>
</evidence>
<reference evidence="4" key="2">
    <citation type="journal article" date="2023" name="IMA Fungus">
        <title>Comparative genomic study of the Penicillium genus elucidates a diverse pangenome and 15 lateral gene transfer events.</title>
        <authorList>
            <person name="Petersen C."/>
            <person name="Sorensen T."/>
            <person name="Nielsen M.R."/>
            <person name="Sondergaard T.E."/>
            <person name="Sorensen J.L."/>
            <person name="Fitzpatrick D.A."/>
            <person name="Frisvad J.C."/>
            <person name="Nielsen K.L."/>
        </authorList>
    </citation>
    <scope>NUCLEOTIDE SEQUENCE</scope>
    <source>
        <strain evidence="4">IBT 29677</strain>
    </source>
</reference>
<evidence type="ECO:0000313" key="4">
    <source>
        <dbReference type="EMBL" id="KAJ5379158.1"/>
    </source>
</evidence>
<reference evidence="4" key="1">
    <citation type="submission" date="2022-12" db="EMBL/GenBank/DDBJ databases">
        <authorList>
            <person name="Petersen C."/>
        </authorList>
    </citation>
    <scope>NUCLEOTIDE SEQUENCE</scope>
    <source>
        <strain evidence="4">IBT 29677</strain>
    </source>
</reference>
<dbReference type="PROSITE" id="PS00061">
    <property type="entry name" value="ADH_SHORT"/>
    <property type="match status" value="1"/>
</dbReference>
<dbReference type="AlphaFoldDB" id="A0A9W9SIG5"/>
<dbReference type="EMBL" id="JAPZBU010000011">
    <property type="protein sequence ID" value="KAJ5379158.1"/>
    <property type="molecule type" value="Genomic_DNA"/>
</dbReference>
<dbReference type="GeneID" id="81375894"/>
<dbReference type="Gene3D" id="3.40.50.720">
    <property type="entry name" value="NAD(P)-binding Rossmann-like Domain"/>
    <property type="match status" value="1"/>
</dbReference>
<dbReference type="OrthoDB" id="1669814at2759"/>
<evidence type="ECO:0000256" key="2">
    <source>
        <dbReference type="ARBA" id="ARBA00022857"/>
    </source>
</evidence>
<dbReference type="PANTHER" id="PTHR24321:SF8">
    <property type="entry name" value="ESTRADIOL 17-BETA-DEHYDROGENASE 8-RELATED"/>
    <property type="match status" value="1"/>
</dbReference>
<evidence type="ECO:0000313" key="5">
    <source>
        <dbReference type="Proteomes" id="UP001147747"/>
    </source>
</evidence>
<accession>A0A9W9SIG5</accession>
<sequence length="253" mass="26465">MSYADLKGKVFFLTGAASGQGRATAISLARQGAKLGLLDLKHPQETLDEINQLSGEAIGFEIDVVDSAGIEAAVKATKVKFGKIDGAVNLAGWIGTQGFKGKGYALDAIKDEDWDRMMAINLNGVRNSLSSEMRHISDGGSIVNIASIAGQRGSPWNAPYGAAKWGVISLTKSAAQELGPKNVRVNAIAPGVVDTALATALGDADVVFQRMVSRSALQRLAQPQEIANCILFLLSNSSSFVTGSVLNADGGFQ</sequence>
<dbReference type="SUPFAM" id="SSF51735">
    <property type="entry name" value="NAD(P)-binding Rossmann-fold domains"/>
    <property type="match status" value="1"/>
</dbReference>
<dbReference type="Proteomes" id="UP001147747">
    <property type="component" value="Unassembled WGS sequence"/>
</dbReference>
<dbReference type="GO" id="GO:0016491">
    <property type="term" value="F:oxidoreductase activity"/>
    <property type="evidence" value="ECO:0007669"/>
    <property type="project" value="UniProtKB-KW"/>
</dbReference>
<dbReference type="InterPro" id="IPR036291">
    <property type="entry name" value="NAD(P)-bd_dom_sf"/>
</dbReference>
<keyword evidence="5" id="KW-1185">Reference proteome</keyword>
<dbReference type="InterPro" id="IPR002347">
    <property type="entry name" value="SDR_fam"/>
</dbReference>
<name>A0A9W9SIG5_9EURO</name>
<gene>
    <name evidence="4" type="ORF">N7509_012277</name>
</gene>
<evidence type="ECO:0000256" key="3">
    <source>
        <dbReference type="ARBA" id="ARBA00023002"/>
    </source>
</evidence>
<dbReference type="PANTHER" id="PTHR24321">
    <property type="entry name" value="DEHYDROGENASES, SHORT CHAIN"/>
    <property type="match status" value="1"/>
</dbReference>
<comment type="similarity">
    <text evidence="1">Belongs to the short-chain dehydrogenases/reductases (SDR) family.</text>
</comment>
<dbReference type="Pfam" id="PF13561">
    <property type="entry name" value="adh_short_C2"/>
    <property type="match status" value="1"/>
</dbReference>
<keyword evidence="3" id="KW-0560">Oxidoreductase</keyword>
<keyword evidence="2" id="KW-0521">NADP</keyword>
<dbReference type="FunFam" id="3.40.50.720:FF:000084">
    <property type="entry name" value="Short-chain dehydrogenase reductase"/>
    <property type="match status" value="1"/>
</dbReference>